<dbReference type="InterPro" id="IPR020849">
    <property type="entry name" value="Small_GTPase_Ras-type"/>
</dbReference>
<dbReference type="GO" id="GO:0003925">
    <property type="term" value="F:G protein activity"/>
    <property type="evidence" value="ECO:0007669"/>
    <property type="project" value="UniProtKB-EC"/>
</dbReference>
<evidence type="ECO:0000313" key="11">
    <source>
        <dbReference type="Ensembl" id="ENSBIXP00005003504.1"/>
    </source>
</evidence>
<dbReference type="PANTHER" id="PTHR24070">
    <property type="entry name" value="RAS, DI-RAS, AND RHEB FAMILY MEMBERS OF SMALL GTPASE SUPERFAMILY"/>
    <property type="match status" value="1"/>
</dbReference>
<keyword evidence="6" id="KW-0378">Hydrolase</keyword>
<evidence type="ECO:0000256" key="3">
    <source>
        <dbReference type="ARBA" id="ARBA00011984"/>
    </source>
</evidence>
<feature type="region of interest" description="Disordered" evidence="10">
    <location>
        <begin position="52"/>
        <end position="94"/>
    </location>
</feature>
<organism evidence="11 12">
    <name type="scientific">Bos indicus x Bos taurus</name>
    <name type="common">Hybrid cattle</name>
    <dbReference type="NCBI Taxonomy" id="30522"/>
    <lineage>
        <taxon>Eukaryota</taxon>
        <taxon>Metazoa</taxon>
        <taxon>Chordata</taxon>
        <taxon>Craniata</taxon>
        <taxon>Vertebrata</taxon>
        <taxon>Euteleostomi</taxon>
        <taxon>Mammalia</taxon>
        <taxon>Eutheria</taxon>
        <taxon>Laurasiatheria</taxon>
        <taxon>Artiodactyla</taxon>
        <taxon>Ruminantia</taxon>
        <taxon>Pecora</taxon>
        <taxon>Bovidae</taxon>
        <taxon>Bovinae</taxon>
        <taxon>Bos</taxon>
    </lineage>
</organism>
<feature type="compositionally biased region" description="Low complexity" evidence="10">
    <location>
        <begin position="67"/>
        <end position="76"/>
    </location>
</feature>
<name>A0A4W2FDI2_BOBOX</name>
<keyword evidence="4" id="KW-1003">Cell membrane</keyword>
<dbReference type="CDD" id="cd04139">
    <property type="entry name" value="RalA_RalB"/>
    <property type="match status" value="1"/>
</dbReference>
<dbReference type="GeneTree" id="ENSGT00940000162901"/>
<dbReference type="PRINTS" id="PR00449">
    <property type="entry name" value="RASTRNSFRMNG"/>
</dbReference>
<dbReference type="CTD" id="3266"/>
<dbReference type="InterPro" id="IPR001806">
    <property type="entry name" value="Small_GTPase"/>
</dbReference>
<evidence type="ECO:0000256" key="5">
    <source>
        <dbReference type="ARBA" id="ARBA00022741"/>
    </source>
</evidence>
<dbReference type="GO" id="GO:0005886">
    <property type="term" value="C:plasma membrane"/>
    <property type="evidence" value="ECO:0007669"/>
    <property type="project" value="UniProtKB-SubCell"/>
</dbReference>
<dbReference type="Proteomes" id="UP000429181">
    <property type="component" value="Unassembled WGS sequence"/>
</dbReference>
<dbReference type="SMART" id="SM00174">
    <property type="entry name" value="RHO"/>
    <property type="match status" value="1"/>
</dbReference>
<dbReference type="AlphaFoldDB" id="A0A4W2FDI2"/>
<dbReference type="InterPro" id="IPR027417">
    <property type="entry name" value="P-loop_NTPase"/>
</dbReference>
<evidence type="ECO:0000256" key="6">
    <source>
        <dbReference type="ARBA" id="ARBA00022801"/>
    </source>
</evidence>
<dbReference type="SMR" id="A0A4W2FDI2"/>
<dbReference type="EC" id="3.6.5.2" evidence="3"/>
<evidence type="ECO:0000256" key="9">
    <source>
        <dbReference type="ARBA" id="ARBA00048098"/>
    </source>
</evidence>
<dbReference type="FunFam" id="3.40.50.300:FF:000343">
    <property type="entry name" value="Ras family gtpase"/>
    <property type="match status" value="1"/>
</dbReference>
<comment type="similarity">
    <text evidence="2">Belongs to the small GTPase superfamily. Ras family.</text>
</comment>
<evidence type="ECO:0000256" key="2">
    <source>
        <dbReference type="ARBA" id="ARBA00008344"/>
    </source>
</evidence>
<evidence type="ECO:0000256" key="4">
    <source>
        <dbReference type="ARBA" id="ARBA00022475"/>
    </source>
</evidence>
<dbReference type="GeneID" id="113886757"/>
<dbReference type="NCBIfam" id="TIGR00231">
    <property type="entry name" value="small_GTP"/>
    <property type="match status" value="1"/>
</dbReference>
<dbReference type="PROSITE" id="PS51421">
    <property type="entry name" value="RAS"/>
    <property type="match status" value="1"/>
</dbReference>
<comment type="subcellular location">
    <subcellularLocation>
        <location evidence="1">Cell membrane</location>
    </subcellularLocation>
</comment>
<reference evidence="11" key="2">
    <citation type="submission" date="2025-08" db="UniProtKB">
        <authorList>
            <consortium name="Ensembl"/>
        </authorList>
    </citation>
    <scope>IDENTIFICATION</scope>
</reference>
<keyword evidence="5" id="KW-0547">Nucleotide-binding</keyword>
<dbReference type="GO" id="GO:0007165">
    <property type="term" value="P:signal transduction"/>
    <property type="evidence" value="ECO:0007669"/>
    <property type="project" value="InterPro"/>
</dbReference>
<dbReference type="Gene3D" id="3.40.50.300">
    <property type="entry name" value="P-loop containing nucleotide triphosphate hydrolases"/>
    <property type="match status" value="1"/>
</dbReference>
<dbReference type="RefSeq" id="XP_027388998.1">
    <property type="nucleotide sequence ID" value="XM_027533197.1"/>
</dbReference>
<dbReference type="SMART" id="SM00173">
    <property type="entry name" value="RAS"/>
    <property type="match status" value="1"/>
</dbReference>
<dbReference type="SUPFAM" id="SSF52540">
    <property type="entry name" value="P-loop containing nucleoside triphosphate hydrolases"/>
    <property type="match status" value="1"/>
</dbReference>
<proteinExistence type="inferred from homology"/>
<evidence type="ECO:0000256" key="1">
    <source>
        <dbReference type="ARBA" id="ARBA00004236"/>
    </source>
</evidence>
<keyword evidence="7" id="KW-0342">GTP-binding</keyword>
<gene>
    <name evidence="11" type="primary">ERAS</name>
</gene>
<dbReference type="InterPro" id="IPR005225">
    <property type="entry name" value="Small_GTP-bd"/>
</dbReference>
<evidence type="ECO:0000256" key="7">
    <source>
        <dbReference type="ARBA" id="ARBA00023134"/>
    </source>
</evidence>
<dbReference type="SMART" id="SM00175">
    <property type="entry name" value="RAB"/>
    <property type="match status" value="1"/>
</dbReference>
<dbReference type="PROSITE" id="PS51419">
    <property type="entry name" value="RAB"/>
    <property type="match status" value="1"/>
</dbReference>
<evidence type="ECO:0000313" key="12">
    <source>
        <dbReference type="Proteomes" id="UP000429181"/>
    </source>
</evidence>
<evidence type="ECO:0000256" key="10">
    <source>
        <dbReference type="SAM" id="MobiDB-lite"/>
    </source>
</evidence>
<sequence length="342" mass="35948">MEGTVVGWTCPSLLGSGRRQRFMPGGGVPYHLTLAVGTVASPFPRHPAVVCVTSGQSSPLTPKPRCSSSSLHGSLSPGDPRPERRRLAPGPVSGPAVHISSLSCPLGAMAQPTKPDMFDLGLGTWSPRSREQSHRAWGSPSKGVGKKLPEYKAVVVGASGVGKSALTIQLNNQCFVEDHDPTIQDSYWKEMALDHGGCILNVLDTAGQATHQALRDQCVAIGDGVLGVFALDDPSSLAQLQQMRATWGPHHTQPLVLVGNKCDLVTTTGDARAAAAALAKSWGAPFVETSAKTRQGVVEAFSLLIQEIQRVREAMAKEATTGPGGDKGRHQKAMCHCGCSVA</sequence>
<evidence type="ECO:0000256" key="8">
    <source>
        <dbReference type="ARBA" id="ARBA00023136"/>
    </source>
</evidence>
<reference evidence="12" key="1">
    <citation type="submission" date="2018-11" db="EMBL/GenBank/DDBJ databases">
        <title>Haplotype-resolved cattle genomes.</title>
        <authorList>
            <person name="Low W.Y."/>
            <person name="Tearle R."/>
            <person name="Bickhart D.M."/>
            <person name="Rosen B.D."/>
            <person name="Koren S."/>
            <person name="Rhie A."/>
            <person name="Hiendleder S."/>
            <person name="Phillippy A.M."/>
            <person name="Smith T.P.L."/>
            <person name="Williams J.L."/>
        </authorList>
    </citation>
    <scope>NUCLEOTIDE SEQUENCE [LARGE SCALE GENOMIC DNA]</scope>
</reference>
<dbReference type="Pfam" id="PF00071">
    <property type="entry name" value="Ras"/>
    <property type="match status" value="1"/>
</dbReference>
<keyword evidence="8" id="KW-0472">Membrane</keyword>
<comment type="catalytic activity">
    <reaction evidence="9">
        <text>GTP + H2O = GDP + phosphate + H(+)</text>
        <dbReference type="Rhea" id="RHEA:19669"/>
        <dbReference type="ChEBI" id="CHEBI:15377"/>
        <dbReference type="ChEBI" id="CHEBI:15378"/>
        <dbReference type="ChEBI" id="CHEBI:37565"/>
        <dbReference type="ChEBI" id="CHEBI:43474"/>
        <dbReference type="ChEBI" id="CHEBI:58189"/>
        <dbReference type="EC" id="3.6.5.2"/>
    </reaction>
</comment>
<protein>
    <recommendedName>
        <fullName evidence="3">small monomeric GTPase</fullName>
        <ecNumber evidence="3">3.6.5.2</ecNumber>
    </recommendedName>
</protein>
<dbReference type="GO" id="GO:0005525">
    <property type="term" value="F:GTP binding"/>
    <property type="evidence" value="ECO:0007669"/>
    <property type="project" value="UniProtKB-KW"/>
</dbReference>
<dbReference type="Ensembl" id="ENSBIXT00005010184.1">
    <property type="protein sequence ID" value="ENSBIXP00005003504.1"/>
    <property type="gene ID" value="ENSBIXG00005009662.1"/>
</dbReference>
<accession>A0A4W2FDI2</accession>